<name>E7C803_9BACT</name>
<evidence type="ECO:0008006" key="2">
    <source>
        <dbReference type="Google" id="ProtNLM"/>
    </source>
</evidence>
<dbReference type="EMBL" id="GU568018">
    <property type="protein sequence ID" value="ADI23578.1"/>
    <property type="molecule type" value="Genomic_DNA"/>
</dbReference>
<dbReference type="AlphaFoldDB" id="E7C803"/>
<accession>E7C803</accession>
<reference evidence="1" key="1">
    <citation type="submission" date="2010-01" db="EMBL/GenBank/DDBJ databases">
        <title>Genome fragments of uncultured bacteria from the North Pacific subtropical Gyre.</title>
        <authorList>
            <person name="Pham V.D."/>
            <person name="Delong E.F."/>
        </authorList>
    </citation>
    <scope>NUCLEOTIDE SEQUENCE</scope>
</reference>
<proteinExistence type="predicted"/>
<protein>
    <recommendedName>
        <fullName evidence="2">Transglycosylase SLT domain-containing protein</fullName>
    </recommendedName>
</protein>
<dbReference type="InterPro" id="IPR023346">
    <property type="entry name" value="Lysozyme-like_dom_sf"/>
</dbReference>
<organism evidence="1">
    <name type="scientific">uncultured nuHF2 cluster bacterium HF0770_42C12</name>
    <dbReference type="NCBI Taxonomy" id="723593"/>
    <lineage>
        <taxon>Bacteria</taxon>
        <taxon>environmental samples</taxon>
    </lineage>
</organism>
<evidence type="ECO:0000313" key="1">
    <source>
        <dbReference type="EMBL" id="ADI23578.1"/>
    </source>
</evidence>
<sequence length="158" mass="17548">MAKMLASQTLALVIRPALEKLSLWSLSAEELVLGTAIVESGLTYLKQHGDGPALGLWQVEPATHDDLYTNFLNFRPKLGSKLMELRAAGLSLDENLATNLMYGAAVCRLCYYRKPDALPAAGDIEGQASFWKQHYNTIFGKGTVRKYVYKVQQVLKLE</sequence>
<dbReference type="SUPFAM" id="SSF53955">
    <property type="entry name" value="Lysozyme-like"/>
    <property type="match status" value="1"/>
</dbReference>